<dbReference type="OrthoDB" id="535891at2"/>
<dbReference type="AlphaFoldDB" id="A0A401Z5X4"/>
<evidence type="ECO:0000313" key="3">
    <source>
        <dbReference type="EMBL" id="GCE02245.1"/>
    </source>
</evidence>
<dbReference type="RefSeq" id="WP_126643747.1">
    <property type="nucleotide sequence ID" value="NZ_BIFH01000060.1"/>
</dbReference>
<reference evidence="3 4" key="1">
    <citation type="submission" date="2018-12" db="EMBL/GenBank/DDBJ databases">
        <title>Draft genome sequence of Embleya hyalina NBRC 13850T.</title>
        <authorList>
            <person name="Komaki H."/>
            <person name="Hosoyama A."/>
            <person name="Kimura A."/>
            <person name="Ichikawa N."/>
            <person name="Tamura T."/>
        </authorList>
    </citation>
    <scope>NUCLEOTIDE SEQUENCE [LARGE SCALE GENOMIC DNA]</scope>
    <source>
        <strain evidence="3 4">NBRC 13850</strain>
    </source>
</reference>
<gene>
    <name evidence="3" type="ORF">EHYA_10022</name>
</gene>
<dbReference type="Proteomes" id="UP000286931">
    <property type="component" value="Unassembled WGS sequence"/>
</dbReference>
<dbReference type="Pfam" id="PF20248">
    <property type="entry name" value="DUF6603"/>
    <property type="match status" value="1"/>
</dbReference>
<name>A0A401Z5X4_9ACTN</name>
<protein>
    <recommendedName>
        <fullName evidence="2">DUF6603 domain-containing protein</fullName>
    </recommendedName>
</protein>
<evidence type="ECO:0000256" key="1">
    <source>
        <dbReference type="SAM" id="MobiDB-lite"/>
    </source>
</evidence>
<accession>A0A401Z5X4</accession>
<dbReference type="EMBL" id="BIFH01000060">
    <property type="protein sequence ID" value="GCE02245.1"/>
    <property type="molecule type" value="Genomic_DNA"/>
</dbReference>
<keyword evidence="4" id="KW-1185">Reference proteome</keyword>
<comment type="caution">
    <text evidence="3">The sequence shown here is derived from an EMBL/GenBank/DDBJ whole genome shotgun (WGS) entry which is preliminary data.</text>
</comment>
<sequence>MAIQVQTLRKLFDDTRPGGVLDVAPELLGADAALVFPGGVLHIEGVVCDAKELRAAGRAVTTAADGPLPVRVDFGRDGEHVSGVRAFVDLGGTVGLVLVDGVPSGDGPRPGAWLVTGDRVLPLAAPPRCEPDTDPERRDGLGRPLPPRRLRTAEERRREPRALVTSRGIVVPRAAAVRRKGVTVLDSPMVRGWSPPEPPPGANGISINLERRTFRLVGALTALPATPPYKTTIAGLLIVGVGTYTGTAMGAYVVPDSGTDPSMFVYAALSGDPLLGYPPLELNGVSAGFGWNSKVRVPAAEALATFPFLQALDDPGSIGHDEEATDPLDILATLVGSGSLAWVQPSEGNIWIAAGFAFSVFELIKGRAMAIVQFGDDLVISLLGAGGAELPTKSTKKIARVEIGVEATIRPSSGELSLGVGLTENTFVIDPDCKVRGGIGLKVWFGANPNAGDFAFILGRIPAGRELPVRYPRGAEAALTWALGSTVTVSGSAYAGLTPKSLMAGGALELVFESGMLRAWLIARIDAFLQWKPFYFDVGISVRVGVSATIPIWFVRIRISIEVGVSVRAWGPPVGGEATVHLWFISFTIGFGRKRDDTPPPLGWFGFQGTLPVPQHMVRSTAGAGLIGETPAGTTRSGRKPWIVDNAGFRFTADTQVPVSKVYLSRTGTEDVVGGPPIDILPMALKDRQSELRVWVTFNGDDTYDLMEWGRGILRGPVPRARWGDSGDGGELIPEQVIGVELASPPVDNGTDTGFIDEEGISFDPVTPPGIQPLDPAATPVGPVPRRPSRSVVDILATGVNTPAVKDRRNALVDAAGNLGLFDRGPVDTDLTAYASAAGTAFTADPMLIPA</sequence>
<feature type="domain" description="DUF6603" evidence="2">
    <location>
        <begin position="200"/>
        <end position="654"/>
    </location>
</feature>
<feature type="region of interest" description="Disordered" evidence="1">
    <location>
        <begin position="124"/>
        <end position="159"/>
    </location>
</feature>
<feature type="compositionally biased region" description="Basic and acidic residues" evidence="1">
    <location>
        <begin position="129"/>
        <end position="141"/>
    </location>
</feature>
<evidence type="ECO:0000259" key="2">
    <source>
        <dbReference type="Pfam" id="PF20248"/>
    </source>
</evidence>
<evidence type="ECO:0000313" key="4">
    <source>
        <dbReference type="Proteomes" id="UP000286931"/>
    </source>
</evidence>
<organism evidence="3 4">
    <name type="scientific">Embleya hyalina</name>
    <dbReference type="NCBI Taxonomy" id="516124"/>
    <lineage>
        <taxon>Bacteria</taxon>
        <taxon>Bacillati</taxon>
        <taxon>Actinomycetota</taxon>
        <taxon>Actinomycetes</taxon>
        <taxon>Kitasatosporales</taxon>
        <taxon>Streptomycetaceae</taxon>
        <taxon>Embleya</taxon>
    </lineage>
</organism>
<dbReference type="InterPro" id="IPR046538">
    <property type="entry name" value="DUF6603"/>
</dbReference>
<proteinExistence type="predicted"/>